<keyword evidence="6" id="KW-1185">Reference proteome</keyword>
<protein>
    <submittedName>
        <fullName evidence="5">Radical SAM protein</fullName>
    </submittedName>
</protein>
<evidence type="ECO:0000259" key="4">
    <source>
        <dbReference type="Pfam" id="PF04055"/>
    </source>
</evidence>
<evidence type="ECO:0000256" key="3">
    <source>
        <dbReference type="ARBA" id="ARBA00023014"/>
    </source>
</evidence>
<dbReference type="InterPro" id="IPR040086">
    <property type="entry name" value="MJ0683-like"/>
</dbReference>
<dbReference type="SUPFAM" id="SSF102114">
    <property type="entry name" value="Radical SAM enzymes"/>
    <property type="match status" value="1"/>
</dbReference>
<dbReference type="Pfam" id="PF04055">
    <property type="entry name" value="Radical_SAM"/>
    <property type="match status" value="1"/>
</dbReference>
<organism evidence="5 6">
    <name type="scientific">Lachnotalea glycerini</name>
    <dbReference type="NCBI Taxonomy" id="1763509"/>
    <lineage>
        <taxon>Bacteria</taxon>
        <taxon>Bacillati</taxon>
        <taxon>Bacillota</taxon>
        <taxon>Clostridia</taxon>
        <taxon>Lachnospirales</taxon>
        <taxon>Lachnospiraceae</taxon>
        <taxon>Lachnotalea</taxon>
    </lineage>
</organism>
<keyword evidence="2" id="KW-0408">Iron</keyword>
<dbReference type="RefSeq" id="WP_094377017.1">
    <property type="nucleotide sequence ID" value="NZ_NOKA02000097.1"/>
</dbReference>
<dbReference type="PANTHER" id="PTHR43432:SF5">
    <property type="entry name" value="ELP3_MIAA_NIFB-LIKE RADICAL SAM CORE DOMAIN-CONTAINING PROTEIN"/>
    <property type="match status" value="1"/>
</dbReference>
<dbReference type="GO" id="GO:0046872">
    <property type="term" value="F:metal ion binding"/>
    <property type="evidence" value="ECO:0007669"/>
    <property type="project" value="UniProtKB-KW"/>
</dbReference>
<reference evidence="5 6" key="1">
    <citation type="journal article" date="2017" name="Genome Announc.">
        <title>Draft Genome Sequence of a Sporulating and Motile Strain of Lachnotalea glycerini Isolated from Water in Quebec City, Canada.</title>
        <authorList>
            <person name="Maheux A.F."/>
            <person name="Boudreau D.K."/>
            <person name="Berube E."/>
            <person name="Boissinot M."/>
            <person name="Raymond F."/>
            <person name="Brodeur S."/>
            <person name="Corbeil J."/>
            <person name="Isabel S."/>
            <person name="Omar R.F."/>
            <person name="Bergeron M.G."/>
        </authorList>
    </citation>
    <scope>NUCLEOTIDE SEQUENCE [LARGE SCALE GENOMIC DNA]</scope>
    <source>
        <strain evidence="5 6">CCRI-19302</strain>
    </source>
</reference>
<evidence type="ECO:0000256" key="1">
    <source>
        <dbReference type="ARBA" id="ARBA00022723"/>
    </source>
</evidence>
<dbReference type="Gene3D" id="3.80.30.30">
    <property type="match status" value="1"/>
</dbReference>
<evidence type="ECO:0000313" key="5">
    <source>
        <dbReference type="EMBL" id="RDY27813.1"/>
    </source>
</evidence>
<evidence type="ECO:0000256" key="2">
    <source>
        <dbReference type="ARBA" id="ARBA00023004"/>
    </source>
</evidence>
<dbReference type="CDD" id="cd01335">
    <property type="entry name" value="Radical_SAM"/>
    <property type="match status" value="1"/>
</dbReference>
<accession>A0A371J536</accession>
<dbReference type="InterPro" id="IPR058240">
    <property type="entry name" value="rSAM_sf"/>
</dbReference>
<keyword evidence="3" id="KW-0411">Iron-sulfur</keyword>
<dbReference type="OrthoDB" id="9785699at2"/>
<dbReference type="GO" id="GO:0051536">
    <property type="term" value="F:iron-sulfur cluster binding"/>
    <property type="evidence" value="ECO:0007669"/>
    <property type="project" value="UniProtKB-KW"/>
</dbReference>
<name>A0A371J536_9FIRM</name>
<dbReference type="GO" id="GO:0003824">
    <property type="term" value="F:catalytic activity"/>
    <property type="evidence" value="ECO:0007669"/>
    <property type="project" value="InterPro"/>
</dbReference>
<dbReference type="SFLD" id="SFLDS00029">
    <property type="entry name" value="Radical_SAM"/>
    <property type="match status" value="1"/>
</dbReference>
<keyword evidence="1" id="KW-0479">Metal-binding</keyword>
<dbReference type="InterPro" id="IPR007197">
    <property type="entry name" value="rSAM"/>
</dbReference>
<dbReference type="SFLD" id="SFLDG01084">
    <property type="entry name" value="Uncharacterised_Radical_SAM_Su"/>
    <property type="match status" value="1"/>
</dbReference>
<feature type="domain" description="Radical SAM core" evidence="4">
    <location>
        <begin position="25"/>
        <end position="194"/>
    </location>
</feature>
<dbReference type="PANTHER" id="PTHR43432">
    <property type="entry name" value="SLR0285 PROTEIN"/>
    <property type="match status" value="1"/>
</dbReference>
<sequence>MYKEMKCTAACNKLKRKIPYSWDLNIYRGCEHGCKYCYAMYSHDYLENEEFFKGIYVKTNIVEVLEQQLASSNWKREVINLGGVTDSYQPAEALYQIMPDILKLLIRYQTPCIISTKSDLILRDYDLIDELSRITYVNIAATITCMDEAVQKMLEPGGADSLKRFEMLKSFSKTNASIGLHFMPIIPYLTDNYENIDSLYSYARDCHVSYVLPGTLYLRGKTRNVFYAFINKEYPNLYEPLKSLYQTGGAPKEYKNELYKTVNSIREKYGLSSSYSAPMKEKMKREEYVQLTLFDS</sequence>
<dbReference type="EMBL" id="NOKA02000097">
    <property type="protein sequence ID" value="RDY27813.1"/>
    <property type="molecule type" value="Genomic_DNA"/>
</dbReference>
<proteinExistence type="predicted"/>
<dbReference type="AlphaFoldDB" id="A0A371J536"/>
<dbReference type="Proteomes" id="UP000216411">
    <property type="component" value="Unassembled WGS sequence"/>
</dbReference>
<gene>
    <name evidence="5" type="ORF">CG710_020230</name>
</gene>
<comment type="caution">
    <text evidence="5">The sequence shown here is derived from an EMBL/GenBank/DDBJ whole genome shotgun (WGS) entry which is preliminary data.</text>
</comment>
<evidence type="ECO:0000313" key="6">
    <source>
        <dbReference type="Proteomes" id="UP000216411"/>
    </source>
</evidence>